<dbReference type="GO" id="GO:0015031">
    <property type="term" value="P:protein transport"/>
    <property type="evidence" value="ECO:0007669"/>
    <property type="project" value="UniProtKB-KW"/>
</dbReference>
<comment type="similarity">
    <text evidence="1 3">Belongs to the EXO70 family.</text>
</comment>
<feature type="region of interest" description="Disordered" evidence="4">
    <location>
        <begin position="45"/>
        <end position="73"/>
    </location>
</feature>
<evidence type="ECO:0000313" key="6">
    <source>
        <dbReference type="EnsemblPlants" id="TraesCS2B02G571200.1.cds1"/>
    </source>
</evidence>
<dbReference type="InterPro" id="IPR004140">
    <property type="entry name" value="Exo70"/>
</dbReference>
<dbReference type="OMA" id="EVHICIS"/>
<dbReference type="PANTHER" id="PTHR12542">
    <property type="entry name" value="EXOCYST COMPLEX PROTEIN EXO70"/>
    <property type="match status" value="1"/>
</dbReference>
<evidence type="ECO:0000256" key="1">
    <source>
        <dbReference type="ARBA" id="ARBA00006756"/>
    </source>
</evidence>
<feature type="domain" description="Exocyst complex subunit Exo70 C-terminal" evidence="5">
    <location>
        <begin position="201"/>
        <end position="491"/>
    </location>
</feature>
<sequence length="497" mass="55919">MSGRLASVPEETTSGYEALSLYRRRIRTIDVSAAQTTSPFLSAYQSGHSGSSYSSYTGTSSSDHMSNNSGSSPRWVSAAATDLGAHELAMVARQMVSDGYIERLVQAANDTTCPIQEYGYGLGKHRVVDNWFFELDVDWVLRIQSKHDLSQQLQLQDKSASWLQNYVERWVRALMVIAYSIQEILAVTSFGSTGINNMVVFVDAIIPLLKVENLRHLLNMYVCVSKAWYIMTPPEDQSIINHIVGPLPRAMNKLSDAISSTMEQVRTLMEDDNSWAIEIPRGGGGVHRNTQLMVDYIVTMREALASMLNSAPSQTTVNLCALIEDTTGYLKDLLLRKSELCLDLSLRYLFLLNNFYFIAQVPEPSGSLNLEIWSGHHSGLNLSPECEKYMDSYLDVSWGHVLSCIPHSNSRGPFHCLINTSSLVKFQSAFHKTYQAQKFWKVLDPRLRDAMRRTITVRVISDYRDYLEEHPEVEKHVSSGSNSPDILEEMLGELFEG</sequence>
<evidence type="ECO:0000256" key="3">
    <source>
        <dbReference type="RuleBase" id="RU365026"/>
    </source>
</evidence>
<dbReference type="GO" id="GO:0000145">
    <property type="term" value="C:exocyst"/>
    <property type="evidence" value="ECO:0000318"/>
    <property type="project" value="GO_Central"/>
</dbReference>
<keyword evidence="3" id="KW-0653">Protein transport</keyword>
<name>A0A3B6CFS6_WHEAT</name>
<dbReference type="Gramene" id="TraesRN2B0101482800.1">
    <property type="protein sequence ID" value="TraesRN2B0101482800.1"/>
    <property type="gene ID" value="TraesRN2B0101482800"/>
</dbReference>
<accession>A0A3B6CFS6</accession>
<dbReference type="Proteomes" id="UP000019116">
    <property type="component" value="Chromosome 2B"/>
</dbReference>
<dbReference type="InterPro" id="IPR046364">
    <property type="entry name" value="Exo70_C"/>
</dbReference>
<dbReference type="GO" id="GO:0006887">
    <property type="term" value="P:exocytosis"/>
    <property type="evidence" value="ECO:0000318"/>
    <property type="project" value="GO_Central"/>
</dbReference>
<dbReference type="Gramene" id="TraesCS2B02G571200.1">
    <property type="protein sequence ID" value="TraesCS2B02G571200.1.cds1"/>
    <property type="gene ID" value="TraesCS2B02G571200"/>
</dbReference>
<dbReference type="Gene3D" id="1.20.1280.170">
    <property type="entry name" value="Exocyst complex component Exo70"/>
    <property type="match status" value="1"/>
</dbReference>
<keyword evidence="2 3" id="KW-0813">Transport</keyword>
<dbReference type="Pfam" id="PF03081">
    <property type="entry name" value="Exo70_C"/>
    <property type="match status" value="1"/>
</dbReference>
<comment type="function">
    <text evidence="3">Component of the exocyst complex.</text>
</comment>
<dbReference type="PANTHER" id="PTHR12542:SF155">
    <property type="entry name" value="EXOCYST SUBUNIT EXO70 FAMILY PROTEIN"/>
    <property type="match status" value="1"/>
</dbReference>
<keyword evidence="3" id="KW-0268">Exocytosis</keyword>
<dbReference type="AlphaFoldDB" id="A0A3B6CFS6"/>
<evidence type="ECO:0000313" key="7">
    <source>
        <dbReference type="Proteomes" id="UP000019116"/>
    </source>
</evidence>
<dbReference type="GO" id="GO:0005546">
    <property type="term" value="F:phosphatidylinositol-4,5-bisphosphate binding"/>
    <property type="evidence" value="ECO:0007669"/>
    <property type="project" value="InterPro"/>
</dbReference>
<keyword evidence="7" id="KW-1185">Reference proteome</keyword>
<dbReference type="SMR" id="A0A3B6CFS6"/>
<dbReference type="EnsemblPlants" id="TraesCS2B02G571200.1">
    <property type="protein sequence ID" value="TraesCS2B02G571200.1.cds1"/>
    <property type="gene ID" value="TraesCS2B02G571200"/>
</dbReference>
<reference evidence="6" key="1">
    <citation type="submission" date="2018-08" db="EMBL/GenBank/DDBJ databases">
        <authorList>
            <person name="Rossello M."/>
        </authorList>
    </citation>
    <scope>NUCLEOTIDE SEQUENCE [LARGE SCALE GENOMIC DNA]</scope>
    <source>
        <strain evidence="6">cv. Chinese Spring</strain>
    </source>
</reference>
<evidence type="ECO:0000256" key="4">
    <source>
        <dbReference type="SAM" id="MobiDB-lite"/>
    </source>
</evidence>
<protein>
    <recommendedName>
        <fullName evidence="3">Exocyst subunit Exo70 family protein</fullName>
    </recommendedName>
</protein>
<proteinExistence type="inferred from homology"/>
<dbReference type="SUPFAM" id="SSF74788">
    <property type="entry name" value="Cullin repeat-like"/>
    <property type="match status" value="1"/>
</dbReference>
<feature type="compositionally biased region" description="Low complexity" evidence="4">
    <location>
        <begin position="46"/>
        <end position="72"/>
    </location>
</feature>
<organism evidence="6">
    <name type="scientific">Triticum aestivum</name>
    <name type="common">Wheat</name>
    <dbReference type="NCBI Taxonomy" id="4565"/>
    <lineage>
        <taxon>Eukaryota</taxon>
        <taxon>Viridiplantae</taxon>
        <taxon>Streptophyta</taxon>
        <taxon>Embryophyta</taxon>
        <taxon>Tracheophyta</taxon>
        <taxon>Spermatophyta</taxon>
        <taxon>Magnoliopsida</taxon>
        <taxon>Liliopsida</taxon>
        <taxon>Poales</taxon>
        <taxon>Poaceae</taxon>
        <taxon>BOP clade</taxon>
        <taxon>Pooideae</taxon>
        <taxon>Triticodae</taxon>
        <taxon>Triticeae</taxon>
        <taxon>Triticinae</taxon>
        <taxon>Triticum</taxon>
    </lineage>
</organism>
<reference evidence="6" key="2">
    <citation type="submission" date="2018-10" db="UniProtKB">
        <authorList>
            <consortium name="EnsemblPlants"/>
        </authorList>
    </citation>
    <scope>IDENTIFICATION</scope>
</reference>
<dbReference type="STRING" id="4565.A0A3B6CFS6"/>
<dbReference type="InterPro" id="IPR016159">
    <property type="entry name" value="Cullin_repeat-like_dom_sf"/>
</dbReference>
<evidence type="ECO:0000256" key="2">
    <source>
        <dbReference type="ARBA" id="ARBA00022448"/>
    </source>
</evidence>
<evidence type="ECO:0000259" key="5">
    <source>
        <dbReference type="Pfam" id="PF03081"/>
    </source>
</evidence>